<dbReference type="PRINTS" id="PR01034">
    <property type="entry name" value="RIBOSOMALS12"/>
</dbReference>
<dbReference type="PANTHER" id="PTHR11652">
    <property type="entry name" value="30S RIBOSOMAL PROTEIN S12 FAMILY MEMBER"/>
    <property type="match status" value="1"/>
</dbReference>
<dbReference type="GO" id="GO:0003735">
    <property type="term" value="F:structural constituent of ribosome"/>
    <property type="evidence" value="ECO:0007669"/>
    <property type="project" value="InterPro"/>
</dbReference>
<proteinExistence type="inferred from homology"/>
<dbReference type="PIRSF" id="PIRSF002133">
    <property type="entry name" value="Ribosomal_S12/S23"/>
    <property type="match status" value="1"/>
</dbReference>
<dbReference type="Pfam" id="PF00164">
    <property type="entry name" value="Ribosom_S12_S23"/>
    <property type="match status" value="1"/>
</dbReference>
<dbReference type="RefSeq" id="YP_004841717.1">
    <property type="nucleotide sequence ID" value="NC_015981.1"/>
</dbReference>
<evidence type="ECO:0000313" key="5">
    <source>
        <dbReference type="EMBL" id="AEL89259.1"/>
    </source>
</evidence>
<accession>G1FLB7</accession>
<dbReference type="PROSITE" id="PS00055">
    <property type="entry name" value="RIBOSOMAL_S12"/>
    <property type="match status" value="1"/>
</dbReference>
<gene>
    <name evidence="5" type="ORF">IMG5_M206954</name>
</gene>
<dbReference type="Gene3D" id="2.40.50.140">
    <property type="entry name" value="Nucleic acid-binding proteins"/>
    <property type="match status" value="1"/>
</dbReference>
<organism evidence="5">
    <name type="scientific">Ichthyophthirius multifiliis</name>
    <name type="common">White spot disease agent</name>
    <name type="synonym">Ich</name>
    <dbReference type="NCBI Taxonomy" id="5932"/>
    <lineage>
        <taxon>Eukaryota</taxon>
        <taxon>Sar</taxon>
        <taxon>Alveolata</taxon>
        <taxon>Ciliophora</taxon>
        <taxon>Intramacronucleata</taxon>
        <taxon>Oligohymenophorea</taxon>
        <taxon>Hymenostomatida</taxon>
        <taxon>Ophryoglenina</taxon>
        <taxon>Ichthyophthirius</taxon>
    </lineage>
</organism>
<dbReference type="InterPro" id="IPR005679">
    <property type="entry name" value="Ribosomal_uS12_bac"/>
</dbReference>
<geneLocation type="mitochondrion" evidence="5"/>
<evidence type="ECO:0000256" key="1">
    <source>
        <dbReference type="ARBA" id="ARBA00005657"/>
    </source>
</evidence>
<sequence>MLIPCKKKKKGNLNIKLRASMLLLNPQKKGTVVRVRILTPKKPNSAKRPVAKVMLVNKFRLTSHIPGIGHNLKKHSSVLIRGGGARDLPGVNYTCIRGVYDLAPVQDRRNRRSIYGIQNEQRVKKGKRKKIKNN</sequence>
<dbReference type="InterPro" id="IPR006032">
    <property type="entry name" value="Ribosomal_uS12"/>
</dbReference>
<dbReference type="InterPro" id="IPR012340">
    <property type="entry name" value="NA-bd_OB-fold"/>
</dbReference>
<dbReference type="GO" id="GO:0006412">
    <property type="term" value="P:translation"/>
    <property type="evidence" value="ECO:0007669"/>
    <property type="project" value="InterPro"/>
</dbReference>
<evidence type="ECO:0000256" key="2">
    <source>
        <dbReference type="ARBA" id="ARBA00022980"/>
    </source>
</evidence>
<name>G1FLB7_ICHMU</name>
<protein>
    <submittedName>
        <fullName evidence="5">Ribosomal protein S12</fullName>
    </submittedName>
</protein>
<dbReference type="EMBL" id="JN227086">
    <property type="protein sequence ID" value="AEL89259.1"/>
    <property type="molecule type" value="Genomic_DNA"/>
</dbReference>
<comment type="similarity">
    <text evidence="1 4">Belongs to the universal ribosomal protein uS12 family.</text>
</comment>
<evidence type="ECO:0000256" key="4">
    <source>
        <dbReference type="RuleBase" id="RU003622"/>
    </source>
</evidence>
<keyword evidence="5" id="KW-0496">Mitochondrion</keyword>
<dbReference type="AlphaFoldDB" id="G1FLB7"/>
<dbReference type="NCBIfam" id="TIGR00981">
    <property type="entry name" value="rpsL_bact"/>
    <property type="match status" value="1"/>
</dbReference>
<keyword evidence="2 4" id="KW-0689">Ribosomal protein</keyword>
<dbReference type="SUPFAM" id="SSF50249">
    <property type="entry name" value="Nucleic acid-binding proteins"/>
    <property type="match status" value="1"/>
</dbReference>
<dbReference type="GeneID" id="11122978"/>
<dbReference type="CDD" id="cd03368">
    <property type="entry name" value="Ribosomal_S12"/>
    <property type="match status" value="1"/>
</dbReference>
<keyword evidence="3 4" id="KW-0687">Ribonucleoprotein</keyword>
<dbReference type="GO" id="GO:0015935">
    <property type="term" value="C:small ribosomal subunit"/>
    <property type="evidence" value="ECO:0007669"/>
    <property type="project" value="InterPro"/>
</dbReference>
<evidence type="ECO:0000256" key="3">
    <source>
        <dbReference type="ARBA" id="ARBA00023274"/>
    </source>
</evidence>
<reference evidence="5" key="1">
    <citation type="submission" date="2011-07" db="EMBL/GenBank/DDBJ databases">
        <authorList>
            <person name="Coyne R."/>
            <person name="Brami D."/>
            <person name="Johnson J."/>
            <person name="Hostetler J."/>
            <person name="Hannick L."/>
            <person name="Clark T."/>
            <person name="Cassidy-Hanley D."/>
            <person name="Inman J."/>
        </authorList>
    </citation>
    <scope>NUCLEOTIDE SEQUENCE</scope>
    <source>
        <strain evidence="5">G5</strain>
    </source>
</reference>